<name>A0A0B7GP21_STRSA</name>
<evidence type="ECO:0000313" key="1">
    <source>
        <dbReference type="EMBL" id="CEL90535.1"/>
    </source>
</evidence>
<dbReference type="RefSeq" id="WP_072074129.1">
    <property type="nucleotide sequence ID" value="NZ_CDMW01000001.1"/>
</dbReference>
<organism evidence="1 2">
    <name type="scientific">Streptococcus sanguinis</name>
    <dbReference type="NCBI Taxonomy" id="1305"/>
    <lineage>
        <taxon>Bacteria</taxon>
        <taxon>Bacillati</taxon>
        <taxon>Bacillota</taxon>
        <taxon>Bacilli</taxon>
        <taxon>Lactobacillales</taxon>
        <taxon>Streptococcaceae</taxon>
        <taxon>Streptococcus</taxon>
    </lineage>
</organism>
<proteinExistence type="predicted"/>
<dbReference type="EMBL" id="CDMW01000001">
    <property type="protein sequence ID" value="CEL90535.1"/>
    <property type="molecule type" value="Genomic_DNA"/>
</dbReference>
<dbReference type="AlphaFoldDB" id="A0A0B7GP21"/>
<gene>
    <name evidence="1" type="ORF">SSV_1238</name>
</gene>
<sequence>MKGRLIFLLLLGGLVLLGAYVFFNSEVGWTTISESNGYSLQVKGHRYRIQYYENDSARIDWYLNNYQPELNLNMRILERPTAPGSYTKEEISGLGSARFLMVCRTWGSAENSQKFLIKRAYYKVDIRLNKKMEIDTEKSGMTYWKTKEEVKDDPPID</sequence>
<accession>A0A0B7GP21</accession>
<dbReference type="Proteomes" id="UP000183504">
    <property type="component" value="Unassembled WGS sequence"/>
</dbReference>
<protein>
    <submittedName>
        <fullName evidence="1">Uncharacterized protein</fullName>
    </submittedName>
</protein>
<evidence type="ECO:0000313" key="2">
    <source>
        <dbReference type="Proteomes" id="UP000183504"/>
    </source>
</evidence>
<reference evidence="1 2" key="1">
    <citation type="submission" date="2015-01" db="EMBL/GenBank/DDBJ databases">
        <authorList>
            <person name="Pelicic Vladimir"/>
        </authorList>
    </citation>
    <scope>NUCLEOTIDE SEQUENCE [LARGE SCALE GENOMIC DNA]</scope>
    <source>
        <strain evidence="1 2">2908</strain>
    </source>
</reference>